<dbReference type="InterPro" id="IPR010998">
    <property type="entry name" value="Integrase_recombinase_N"/>
</dbReference>
<dbReference type="InterPro" id="IPR013762">
    <property type="entry name" value="Integrase-like_cat_sf"/>
</dbReference>
<dbReference type="EMBL" id="SPAZ01000003">
    <property type="protein sequence ID" value="TQE40257.1"/>
    <property type="molecule type" value="Genomic_DNA"/>
</dbReference>
<keyword evidence="1" id="KW-0229">DNA integration</keyword>
<dbReference type="Pfam" id="PF14659">
    <property type="entry name" value="Phage_int_SAM_3"/>
    <property type="match status" value="1"/>
</dbReference>
<dbReference type="InterPro" id="IPR044068">
    <property type="entry name" value="CB"/>
</dbReference>
<dbReference type="InterPro" id="IPR004107">
    <property type="entry name" value="Integrase_SAM-like_N"/>
</dbReference>
<dbReference type="Gene3D" id="1.10.443.10">
    <property type="entry name" value="Intergrase catalytic core"/>
    <property type="match status" value="1"/>
</dbReference>
<evidence type="ECO:0000256" key="2">
    <source>
        <dbReference type="ARBA" id="ARBA00023125"/>
    </source>
</evidence>
<evidence type="ECO:0000256" key="5">
    <source>
        <dbReference type="SAM" id="MobiDB-lite"/>
    </source>
</evidence>
<evidence type="ECO:0000259" key="6">
    <source>
        <dbReference type="PROSITE" id="PS51898"/>
    </source>
</evidence>
<organism evidence="8 9">
    <name type="scientific">Streptomyces ipomoeae</name>
    <dbReference type="NCBI Taxonomy" id="103232"/>
    <lineage>
        <taxon>Bacteria</taxon>
        <taxon>Bacillati</taxon>
        <taxon>Actinomycetota</taxon>
        <taxon>Actinomycetes</taxon>
        <taxon>Kitasatosporales</taxon>
        <taxon>Streptomycetaceae</taxon>
        <taxon>Streptomyces</taxon>
    </lineage>
</organism>
<evidence type="ECO:0000313" key="8">
    <source>
        <dbReference type="EMBL" id="TQE40257.1"/>
    </source>
</evidence>
<dbReference type="PANTHER" id="PTHR30349:SF91">
    <property type="entry name" value="INTA PROTEIN"/>
    <property type="match status" value="1"/>
</dbReference>
<feature type="compositionally biased region" description="Acidic residues" evidence="5">
    <location>
        <begin position="502"/>
        <end position="525"/>
    </location>
</feature>
<dbReference type="PROSITE" id="PS51900">
    <property type="entry name" value="CB"/>
    <property type="match status" value="1"/>
</dbReference>
<keyword evidence="2 4" id="KW-0238">DNA-binding</keyword>
<proteinExistence type="predicted"/>
<dbReference type="CDD" id="cd01189">
    <property type="entry name" value="INT_ICEBs1_C_like"/>
    <property type="match status" value="1"/>
</dbReference>
<dbReference type="PANTHER" id="PTHR30349">
    <property type="entry name" value="PHAGE INTEGRASE-RELATED"/>
    <property type="match status" value="1"/>
</dbReference>
<dbReference type="AlphaFoldDB" id="A0AAE8WA69"/>
<dbReference type="Proteomes" id="UP000318720">
    <property type="component" value="Unassembled WGS sequence"/>
</dbReference>
<sequence>MFEQYTYKRCACHGPLVHQRGPKKGQPVLDGDGNQKVGRLDKACALLKKRDHGTWYYSIELPAGPGGKRRHPKKGGFKSQEQAAAAAKKAYDDSQAGLDVLSDETVGDFLRRWLDAQHDLKRTTARGYDDYLRLYFVPHLGHIKLRDLRPRHIDDMFAAIQAENVERVKNQETAKTARETEQKARTAWRDAVAPRDPLLRKTWNEAKAELKAALALPRRPTGPATQHRIRMALSSALEDARMQRAITDNWAAMVRTPRVRKPKALVWTASRVAAWRKTGKRPSPVMVWTPEQTGRFLDAVVYDRLYPLWHLIAFHGLRRGEACALPWSEVDLDSGVIHITEEIVAVAYEPHEDTPKSDRIRDIALDDDTLALLKWWRESQQHEKAEWTDTKTPWTDSGRVFTQENGKVYHPDYFTKRFERLYRKEDLPPVRLHDLRHGSATLSLRAGVAMVAVQRRLGHSSIRVTSDIYTSVLEEVERDAAAATVAVVPRQRKRVLPKPDEPSQEEQEEEPADVAEDETGDDSSEADTPGEGPS</sequence>
<evidence type="ECO:0000259" key="7">
    <source>
        <dbReference type="PROSITE" id="PS51900"/>
    </source>
</evidence>
<evidence type="ECO:0000256" key="3">
    <source>
        <dbReference type="ARBA" id="ARBA00023172"/>
    </source>
</evidence>
<reference evidence="8 9" key="1">
    <citation type="submission" date="2019-03" db="EMBL/GenBank/DDBJ databases">
        <title>Comparative genomic analyses of the sweetpotato soil rot pathogen, Streptomyces ipomoeae.</title>
        <authorList>
            <person name="Ruschel Soares N."/>
            <person name="Badger J.H."/>
            <person name="Huguet-Tapia J.C."/>
            <person name="Clark C.A."/>
            <person name="Pettis G.S."/>
        </authorList>
    </citation>
    <scope>NUCLEOTIDE SEQUENCE [LARGE SCALE GENOMIC DNA]</scope>
    <source>
        <strain evidence="8 9">88-35</strain>
    </source>
</reference>
<accession>A0AAE8WA69</accession>
<dbReference type="SUPFAM" id="SSF56349">
    <property type="entry name" value="DNA breaking-rejoining enzymes"/>
    <property type="match status" value="1"/>
</dbReference>
<evidence type="ECO:0000313" key="9">
    <source>
        <dbReference type="Proteomes" id="UP000318720"/>
    </source>
</evidence>
<dbReference type="Gene3D" id="1.10.150.130">
    <property type="match status" value="1"/>
</dbReference>
<name>A0AAE8WA69_9ACTN</name>
<dbReference type="GO" id="GO:0006310">
    <property type="term" value="P:DNA recombination"/>
    <property type="evidence" value="ECO:0007669"/>
    <property type="project" value="UniProtKB-KW"/>
</dbReference>
<evidence type="ECO:0000256" key="4">
    <source>
        <dbReference type="PROSITE-ProRule" id="PRU01248"/>
    </source>
</evidence>
<dbReference type="InterPro" id="IPR002104">
    <property type="entry name" value="Integrase_catalytic"/>
</dbReference>
<feature type="domain" description="Tyr recombinase" evidence="6">
    <location>
        <begin position="283"/>
        <end position="482"/>
    </location>
</feature>
<dbReference type="InterPro" id="IPR011010">
    <property type="entry name" value="DNA_brk_join_enz"/>
</dbReference>
<dbReference type="Pfam" id="PF00589">
    <property type="entry name" value="Phage_integrase"/>
    <property type="match status" value="1"/>
</dbReference>
<dbReference type="InterPro" id="IPR050090">
    <property type="entry name" value="Tyrosine_recombinase_XerCD"/>
</dbReference>
<keyword evidence="3" id="KW-0233">DNA recombination</keyword>
<evidence type="ECO:0000256" key="1">
    <source>
        <dbReference type="ARBA" id="ARBA00022908"/>
    </source>
</evidence>
<dbReference type="GO" id="GO:0015074">
    <property type="term" value="P:DNA integration"/>
    <property type="evidence" value="ECO:0007669"/>
    <property type="project" value="UniProtKB-KW"/>
</dbReference>
<feature type="domain" description="Core-binding (CB)" evidence="7">
    <location>
        <begin position="104"/>
        <end position="241"/>
    </location>
</feature>
<dbReference type="Pfam" id="PF14657">
    <property type="entry name" value="Arm-DNA-bind_4"/>
    <property type="match status" value="1"/>
</dbReference>
<gene>
    <name evidence="8" type="ORF">Sipo8835_00155</name>
</gene>
<comment type="caution">
    <text evidence="8">The sequence shown here is derived from an EMBL/GenBank/DDBJ whole genome shotgun (WGS) entry which is preliminary data.</text>
</comment>
<protein>
    <submittedName>
        <fullName evidence="8">Site-specific integrase</fullName>
    </submittedName>
</protein>
<dbReference type="InterPro" id="IPR028259">
    <property type="entry name" value="AP2-like_int_N"/>
</dbReference>
<feature type="region of interest" description="Disordered" evidence="5">
    <location>
        <begin position="488"/>
        <end position="534"/>
    </location>
</feature>
<dbReference type="PROSITE" id="PS51898">
    <property type="entry name" value="TYR_RECOMBINASE"/>
    <property type="match status" value="1"/>
</dbReference>
<dbReference type="RefSeq" id="WP_141580239.1">
    <property type="nucleotide sequence ID" value="NZ_SPAZ01000003.1"/>
</dbReference>
<dbReference type="GO" id="GO:0003677">
    <property type="term" value="F:DNA binding"/>
    <property type="evidence" value="ECO:0007669"/>
    <property type="project" value="UniProtKB-UniRule"/>
</dbReference>